<reference evidence="2" key="1">
    <citation type="journal article" date="2020" name="bioRxiv">
        <title>A rank-normalized archaeal taxonomy based on genome phylogeny resolves widespread incomplete and uneven classifications.</title>
        <authorList>
            <person name="Rinke C."/>
            <person name="Chuvochina M."/>
            <person name="Mussig A.J."/>
            <person name="Chaumeil P.-A."/>
            <person name="Waite D.W."/>
            <person name="Whitman W.B."/>
            <person name="Parks D.H."/>
            <person name="Hugenholtz P."/>
        </authorList>
    </citation>
    <scope>NUCLEOTIDE SEQUENCE</scope>
    <source>
        <strain evidence="2">UBA8853</strain>
    </source>
</reference>
<gene>
    <name evidence="2" type="ORF">HA336_01120</name>
</gene>
<dbReference type="SMART" id="SM00506">
    <property type="entry name" value="A1pp"/>
    <property type="match status" value="1"/>
</dbReference>
<accession>A0A832TBK0</accession>
<organism evidence="2 3">
    <name type="scientific">Methanopyrus kandleri</name>
    <dbReference type="NCBI Taxonomy" id="2320"/>
    <lineage>
        <taxon>Archaea</taxon>
        <taxon>Methanobacteriati</taxon>
        <taxon>Methanobacteriota</taxon>
        <taxon>Methanomada group</taxon>
        <taxon>Methanopyri</taxon>
        <taxon>Methanopyrales</taxon>
        <taxon>Methanopyraceae</taxon>
        <taxon>Methanopyrus</taxon>
    </lineage>
</organism>
<dbReference type="Pfam" id="PF01661">
    <property type="entry name" value="Macro"/>
    <property type="match status" value="1"/>
</dbReference>
<dbReference type="PROSITE" id="PS51154">
    <property type="entry name" value="MACRO"/>
    <property type="match status" value="1"/>
</dbReference>
<dbReference type="AlphaFoldDB" id="A0A832TBK0"/>
<dbReference type="InterPro" id="IPR002589">
    <property type="entry name" value="Macro_dom"/>
</dbReference>
<feature type="domain" description="Macro" evidence="1">
    <location>
        <begin position="3"/>
        <end position="181"/>
    </location>
</feature>
<dbReference type="OMA" id="AKWVIHT"/>
<dbReference type="GeneID" id="1477051"/>
<name>A0A832TBK0_9EURY</name>
<dbReference type="PANTHER" id="PTHR11106:SF111">
    <property type="entry name" value="MACRO DOMAIN-CONTAINING PROTEIN"/>
    <property type="match status" value="1"/>
</dbReference>
<evidence type="ECO:0000313" key="2">
    <source>
        <dbReference type="EMBL" id="HII69818.1"/>
    </source>
</evidence>
<evidence type="ECO:0000259" key="1">
    <source>
        <dbReference type="PROSITE" id="PS51154"/>
    </source>
</evidence>
<dbReference type="EMBL" id="DUJS01000002">
    <property type="protein sequence ID" value="HII69818.1"/>
    <property type="molecule type" value="Genomic_DNA"/>
</dbReference>
<dbReference type="InterPro" id="IPR043472">
    <property type="entry name" value="Macro_dom-like"/>
</dbReference>
<comment type="caution">
    <text evidence="2">The sequence shown here is derived from an EMBL/GenBank/DDBJ whole genome shotgun (WGS) entry which is preliminary data.</text>
</comment>
<dbReference type="Proteomes" id="UP000619545">
    <property type="component" value="Unassembled WGS sequence"/>
</dbReference>
<dbReference type="RefSeq" id="WP_011019318.1">
    <property type="nucleotide sequence ID" value="NZ_DUJS01000002.1"/>
</dbReference>
<proteinExistence type="predicted"/>
<protein>
    <submittedName>
        <fullName evidence="2">Macro domain-containing protein</fullName>
    </submittedName>
</protein>
<dbReference type="SUPFAM" id="SSF52949">
    <property type="entry name" value="Macro domain-like"/>
    <property type="match status" value="1"/>
</dbReference>
<dbReference type="Gene3D" id="3.40.220.10">
    <property type="entry name" value="Leucine Aminopeptidase, subunit E, domain 1"/>
    <property type="match status" value="1"/>
</dbReference>
<dbReference type="PANTHER" id="PTHR11106">
    <property type="entry name" value="GANGLIOSIDE INDUCED DIFFERENTIATION ASSOCIATED PROTEIN 2-RELATED"/>
    <property type="match status" value="1"/>
</dbReference>
<sequence>MELERVAEFELEDIKVVVLRGDITELNADAVVNPANSRGVMGGGVAAAIKAKGGEEIEREAMEKALIPVGEAVETTAGDLDAEYVIHAPTMERPAQRIGVENVREATEAALRKAEELGVESVAFPGMGTGVGGVPYEDAAETMVEVIERLAPELESVRAVYLVGYEEELAEAFRRALERRVG</sequence>
<evidence type="ECO:0000313" key="3">
    <source>
        <dbReference type="Proteomes" id="UP000619545"/>
    </source>
</evidence>